<keyword evidence="4 8" id="KW-0812">Transmembrane</keyword>
<reference evidence="9" key="2">
    <citation type="submission" date="2024-10" db="UniProtKB">
        <authorList>
            <consortium name="EnsemblProtists"/>
        </authorList>
    </citation>
    <scope>IDENTIFICATION</scope>
</reference>
<dbReference type="PaxDb" id="2903-EOD27589"/>
<evidence type="ECO:0000256" key="8">
    <source>
        <dbReference type="PROSITE-ProRule" id="PRU00282"/>
    </source>
</evidence>
<reference evidence="10" key="1">
    <citation type="journal article" date="2013" name="Nature">
        <title>Pan genome of the phytoplankton Emiliania underpins its global distribution.</title>
        <authorList>
            <person name="Read B.A."/>
            <person name="Kegel J."/>
            <person name="Klute M.J."/>
            <person name="Kuo A."/>
            <person name="Lefebvre S.C."/>
            <person name="Maumus F."/>
            <person name="Mayer C."/>
            <person name="Miller J."/>
            <person name="Monier A."/>
            <person name="Salamov A."/>
            <person name="Young J."/>
            <person name="Aguilar M."/>
            <person name="Claverie J.M."/>
            <person name="Frickenhaus S."/>
            <person name="Gonzalez K."/>
            <person name="Herman E.K."/>
            <person name="Lin Y.C."/>
            <person name="Napier J."/>
            <person name="Ogata H."/>
            <person name="Sarno A.F."/>
            <person name="Shmutz J."/>
            <person name="Schroeder D."/>
            <person name="de Vargas C."/>
            <person name="Verret F."/>
            <person name="von Dassow P."/>
            <person name="Valentin K."/>
            <person name="Van de Peer Y."/>
            <person name="Wheeler G."/>
            <person name="Dacks J.B."/>
            <person name="Delwiche C.F."/>
            <person name="Dyhrman S.T."/>
            <person name="Glockner G."/>
            <person name="John U."/>
            <person name="Richards T."/>
            <person name="Worden A.Z."/>
            <person name="Zhang X."/>
            <person name="Grigoriev I.V."/>
            <person name="Allen A.E."/>
            <person name="Bidle K."/>
            <person name="Borodovsky M."/>
            <person name="Bowler C."/>
            <person name="Brownlee C."/>
            <person name="Cock J.M."/>
            <person name="Elias M."/>
            <person name="Gladyshev V.N."/>
            <person name="Groth M."/>
            <person name="Guda C."/>
            <person name="Hadaegh A."/>
            <person name="Iglesias-Rodriguez M.D."/>
            <person name="Jenkins J."/>
            <person name="Jones B.M."/>
            <person name="Lawson T."/>
            <person name="Leese F."/>
            <person name="Lindquist E."/>
            <person name="Lobanov A."/>
            <person name="Lomsadze A."/>
            <person name="Malik S.B."/>
            <person name="Marsh M.E."/>
            <person name="Mackinder L."/>
            <person name="Mock T."/>
            <person name="Mueller-Roeber B."/>
            <person name="Pagarete A."/>
            <person name="Parker M."/>
            <person name="Probert I."/>
            <person name="Quesneville H."/>
            <person name="Raines C."/>
            <person name="Rensing S.A."/>
            <person name="Riano-Pachon D.M."/>
            <person name="Richier S."/>
            <person name="Rokitta S."/>
            <person name="Shiraiwa Y."/>
            <person name="Soanes D.M."/>
            <person name="van der Giezen M."/>
            <person name="Wahlund T.M."/>
            <person name="Williams B."/>
            <person name="Wilson W."/>
            <person name="Wolfe G."/>
            <person name="Wurch L.L."/>
        </authorList>
    </citation>
    <scope>NUCLEOTIDE SEQUENCE</scope>
</reference>
<name>A0A0D3JVQ4_EMIH1</name>
<organism evidence="9 10">
    <name type="scientific">Emiliania huxleyi (strain CCMP1516)</name>
    <dbReference type="NCBI Taxonomy" id="280463"/>
    <lineage>
        <taxon>Eukaryota</taxon>
        <taxon>Haptista</taxon>
        <taxon>Haptophyta</taxon>
        <taxon>Prymnesiophyceae</taxon>
        <taxon>Isochrysidales</taxon>
        <taxon>Noelaerhabdaceae</taxon>
        <taxon>Emiliania</taxon>
    </lineage>
</organism>
<dbReference type="PROSITE" id="PS50920">
    <property type="entry name" value="SOLCAR"/>
    <property type="match status" value="2"/>
</dbReference>
<evidence type="ECO:0000256" key="2">
    <source>
        <dbReference type="ARBA" id="ARBA00006375"/>
    </source>
</evidence>
<dbReference type="Proteomes" id="UP000013827">
    <property type="component" value="Unassembled WGS sequence"/>
</dbReference>
<evidence type="ECO:0000256" key="1">
    <source>
        <dbReference type="ARBA" id="ARBA00004141"/>
    </source>
</evidence>
<evidence type="ECO:0000256" key="5">
    <source>
        <dbReference type="ARBA" id="ARBA00022737"/>
    </source>
</evidence>
<dbReference type="InterPro" id="IPR023395">
    <property type="entry name" value="MCP_dom_sf"/>
</dbReference>
<evidence type="ECO:0000256" key="4">
    <source>
        <dbReference type="ARBA" id="ARBA00022692"/>
    </source>
</evidence>
<keyword evidence="3" id="KW-0813">Transport</keyword>
<sequence>MAVKADVFAGSIAAELTTKALLHPLDTIKTRLQYTVVPKRQRAGASSIPIVSDLRLGFRVLADATRSPEHSMKDPSLRPRSRAADAANAARSLYRGLTPQLVGVVPIALVYMPSYEVASGALKGTPLQSTPIAGVLTGVASAVVRVPVSVIKEGQSPAAGGLYAGLRATVVLDTSYAALDTPASSDSPFGQAGPASRAEGMASLWRGLLPRLVTKSTGSLVWYTTYMEARRAFNAARRTSADG</sequence>
<dbReference type="EnsemblProtists" id="EOD27589">
    <property type="protein sequence ID" value="EOD27589"/>
    <property type="gene ID" value="EMIHUDRAFT_457130"/>
</dbReference>
<feature type="repeat" description="Solcar" evidence="8">
    <location>
        <begin position="1"/>
        <end position="121"/>
    </location>
</feature>
<evidence type="ECO:0000256" key="3">
    <source>
        <dbReference type="ARBA" id="ARBA00022448"/>
    </source>
</evidence>
<keyword evidence="7 8" id="KW-0472">Membrane</keyword>
<keyword evidence="5" id="KW-0677">Repeat</keyword>
<evidence type="ECO:0000256" key="6">
    <source>
        <dbReference type="ARBA" id="ARBA00022989"/>
    </source>
</evidence>
<evidence type="ECO:0000256" key="7">
    <source>
        <dbReference type="ARBA" id="ARBA00023136"/>
    </source>
</evidence>
<dbReference type="PANTHER" id="PTHR45667">
    <property type="entry name" value="S-ADENOSYLMETHIONINE MITOCHONDRIAL CARRIER PROTEIN"/>
    <property type="match status" value="1"/>
</dbReference>
<comment type="subcellular location">
    <subcellularLocation>
        <location evidence="1">Membrane</location>
        <topology evidence="1">Multi-pass membrane protein</topology>
    </subcellularLocation>
</comment>
<dbReference type="HOGENOM" id="CLU_1144346_0_0_1"/>
<accession>A0A0D3JVQ4</accession>
<protein>
    <recommendedName>
        <fullName evidence="11">Mitochondrial carrier protein</fullName>
    </recommendedName>
</protein>
<dbReference type="RefSeq" id="XP_005780018.1">
    <property type="nucleotide sequence ID" value="XM_005779961.1"/>
</dbReference>
<comment type="similarity">
    <text evidence="2">Belongs to the mitochondrial carrier (TC 2.A.29) family.</text>
</comment>
<dbReference type="GO" id="GO:0016020">
    <property type="term" value="C:membrane"/>
    <property type="evidence" value="ECO:0007669"/>
    <property type="project" value="UniProtKB-SubCell"/>
</dbReference>
<dbReference type="AlphaFoldDB" id="A0A0D3JVQ4"/>
<dbReference type="GeneID" id="17273133"/>
<dbReference type="Gene3D" id="1.50.40.10">
    <property type="entry name" value="Mitochondrial carrier domain"/>
    <property type="match status" value="1"/>
</dbReference>
<dbReference type="InterPro" id="IPR018108">
    <property type="entry name" value="MCP_transmembrane"/>
</dbReference>
<feature type="repeat" description="Solcar" evidence="8">
    <location>
        <begin position="125"/>
        <end position="232"/>
    </location>
</feature>
<keyword evidence="6" id="KW-1133">Transmembrane helix</keyword>
<evidence type="ECO:0000313" key="9">
    <source>
        <dbReference type="EnsemblProtists" id="EOD27589"/>
    </source>
</evidence>
<keyword evidence="10" id="KW-1185">Reference proteome</keyword>
<proteinExistence type="inferred from homology"/>
<dbReference type="KEGG" id="ehx:EMIHUDRAFT_457130"/>
<dbReference type="SUPFAM" id="SSF103506">
    <property type="entry name" value="Mitochondrial carrier"/>
    <property type="match status" value="1"/>
</dbReference>
<evidence type="ECO:0008006" key="11">
    <source>
        <dbReference type="Google" id="ProtNLM"/>
    </source>
</evidence>
<evidence type="ECO:0000313" key="10">
    <source>
        <dbReference type="Proteomes" id="UP000013827"/>
    </source>
</evidence>